<evidence type="ECO:0000256" key="2">
    <source>
        <dbReference type="PIRSR" id="PIRSR006156-1"/>
    </source>
</evidence>
<gene>
    <name evidence="3" type="ORF">HELGO_WM13617</name>
</gene>
<dbReference type="PIRSF" id="PIRSF006156">
    <property type="entry name" value="YafQ"/>
    <property type="match status" value="1"/>
</dbReference>
<dbReference type="AlphaFoldDB" id="A0A6S6SVY5"/>
<dbReference type="GO" id="GO:0004521">
    <property type="term" value="F:RNA endonuclease activity"/>
    <property type="evidence" value="ECO:0007669"/>
    <property type="project" value="TreeGrafter"/>
</dbReference>
<sequence length="91" mass="10917">MKYQLERSNNFKRSFKKKKLNDEEELAYIDVIFKLLNGIELEEKYKDHQLKGNLKEFRECHIKPDLLLTYKIIDDTLILADIGSHSEIFKK</sequence>
<dbReference type="PANTHER" id="PTHR40588">
    <property type="entry name" value="MRNA INTERFERASE TOXIN YAFQ"/>
    <property type="match status" value="1"/>
</dbReference>
<dbReference type="EMBL" id="CACVAU010000029">
    <property type="protein sequence ID" value="CAA6808746.1"/>
    <property type="molecule type" value="Genomic_DNA"/>
</dbReference>
<reference evidence="3" key="1">
    <citation type="submission" date="2020-01" db="EMBL/GenBank/DDBJ databases">
        <authorList>
            <person name="Meier V. D."/>
            <person name="Meier V D."/>
        </authorList>
    </citation>
    <scope>NUCLEOTIDE SEQUENCE</scope>
    <source>
        <strain evidence="3">HLG_WM_MAG_05</strain>
    </source>
</reference>
<feature type="active site" description="Proton donor" evidence="2">
    <location>
        <position position="85"/>
    </location>
</feature>
<dbReference type="GO" id="GO:0006402">
    <property type="term" value="P:mRNA catabolic process"/>
    <property type="evidence" value="ECO:0007669"/>
    <property type="project" value="TreeGrafter"/>
</dbReference>
<protein>
    <submittedName>
        <fullName evidence="3">Toxin-antitoxin system, toxin component, RelE family</fullName>
    </submittedName>
</protein>
<dbReference type="GO" id="GO:0006415">
    <property type="term" value="P:translational termination"/>
    <property type="evidence" value="ECO:0007669"/>
    <property type="project" value="TreeGrafter"/>
</dbReference>
<name>A0A6S6SVY5_9BACT</name>
<keyword evidence="1" id="KW-1277">Toxin-antitoxin system</keyword>
<dbReference type="Gene3D" id="3.30.2310.20">
    <property type="entry name" value="RelE-like"/>
    <property type="match status" value="1"/>
</dbReference>
<dbReference type="PANTHER" id="PTHR40588:SF1">
    <property type="entry name" value="MRNA INTERFERASE TOXIN YAFQ"/>
    <property type="match status" value="1"/>
</dbReference>
<proteinExistence type="predicted"/>
<dbReference type="InterPro" id="IPR035093">
    <property type="entry name" value="RelE/ParE_toxin_dom_sf"/>
</dbReference>
<organism evidence="3">
    <name type="scientific">uncultured Sulfurovum sp</name>
    <dbReference type="NCBI Taxonomy" id="269237"/>
    <lineage>
        <taxon>Bacteria</taxon>
        <taxon>Pseudomonadati</taxon>
        <taxon>Campylobacterota</taxon>
        <taxon>Epsilonproteobacteria</taxon>
        <taxon>Campylobacterales</taxon>
        <taxon>Sulfurovaceae</taxon>
        <taxon>Sulfurovum</taxon>
        <taxon>environmental samples</taxon>
    </lineage>
</organism>
<accession>A0A6S6SVY5</accession>
<dbReference type="InterPro" id="IPR007712">
    <property type="entry name" value="RelE/ParE_toxin"/>
</dbReference>
<dbReference type="Pfam" id="PF15738">
    <property type="entry name" value="YafQ_toxin"/>
    <property type="match status" value="1"/>
</dbReference>
<evidence type="ECO:0000256" key="1">
    <source>
        <dbReference type="ARBA" id="ARBA00022649"/>
    </source>
</evidence>
<dbReference type="SUPFAM" id="SSF143011">
    <property type="entry name" value="RelE-like"/>
    <property type="match status" value="1"/>
</dbReference>
<evidence type="ECO:0000313" key="3">
    <source>
        <dbReference type="EMBL" id="CAA6808746.1"/>
    </source>
</evidence>
<dbReference type="InterPro" id="IPR004386">
    <property type="entry name" value="Toxin_YafQ-like"/>
</dbReference>
<dbReference type="NCBIfam" id="TIGR02385">
    <property type="entry name" value="RelE_StbE"/>
    <property type="match status" value="1"/>
</dbReference>